<dbReference type="PANTHER" id="PTHR34047">
    <property type="entry name" value="NUCLEAR INTRON MATURASE 1, MITOCHONDRIAL-RELATED"/>
    <property type="match status" value="1"/>
</dbReference>
<sequence length="525" mass="60319">MNIDKAIELALENVRKEGLTDIFPTPFEVSLLKNEQFRAFLSTQVKSRINSNSLSGLKVHPISHVLFPKKDAYDFRRAALIQPVDTIAYLALVLMYADVIEKNRIEKRNKVVFSYRFKPKGGYLFDPKFNYTSFQAHVADRQKSRRAKVLVKCDISNFYDRLNLHRLESTLLSLPIDTKLVKLTNELLSFWANRDSYSLPIGGNASRILAEASLIAVDDYLRSLKVKFCRFVDDYRLFAPDAKTAHAWLTILVERLYLEGLTVNPSKTVIEDVSKKTRSSFAIAEEARQVANELRQGRIIVGYSGTIPTKFRELSDRETTELKEAATEELEGKITKNQILQPDDVRRFLRIVVASGDYSKLFLYQSLVEKFPQFTPLLIDLLIKKENLIPDILKESIKTYFSDVLSEGVKYPEYMLISIVRLLGTKGFSNTAALMELFRSLRRNSGAYIGRAVLDALSGNTIRTDVLEIRQYYPRADLWEKRAIIRIVDSTLPEEEKRPWLKNVKVHTSEDYFAIESFDPKKAKK</sequence>
<dbReference type="GO" id="GO:0003964">
    <property type="term" value="F:RNA-directed DNA polymerase activity"/>
    <property type="evidence" value="ECO:0007669"/>
    <property type="project" value="UniProtKB-KW"/>
</dbReference>
<dbReference type="CDD" id="cd01646">
    <property type="entry name" value="RT_Bac_retron_I"/>
    <property type="match status" value="1"/>
</dbReference>
<comment type="caution">
    <text evidence="3">The sequence shown here is derived from an EMBL/GenBank/DDBJ whole genome shotgun (WGS) entry which is preliminary data.</text>
</comment>
<comment type="similarity">
    <text evidence="1">Belongs to the bacterial reverse transcriptase family.</text>
</comment>
<reference evidence="3 4" key="1">
    <citation type="submission" date="2018-11" db="EMBL/GenBank/DDBJ databases">
        <title>Genomic Encyclopedia of Type Strains, Phase IV (KMG-IV): sequencing the most valuable type-strain genomes for metagenomic binning, comparative biology and taxonomic classification.</title>
        <authorList>
            <person name="Goeker M."/>
        </authorList>
    </citation>
    <scope>NUCLEOTIDE SEQUENCE [LARGE SCALE GENOMIC DNA]</scope>
    <source>
        <strain evidence="3 4">DSM 21945</strain>
    </source>
</reference>
<dbReference type="EMBL" id="RJUL01000002">
    <property type="protein sequence ID" value="ROQ29733.1"/>
    <property type="molecule type" value="Genomic_DNA"/>
</dbReference>
<dbReference type="RefSeq" id="WP_123420661.1">
    <property type="nucleotide sequence ID" value="NZ_RJUL01000002.1"/>
</dbReference>
<gene>
    <name evidence="3" type="ORF">EDC28_102102</name>
</gene>
<dbReference type="InterPro" id="IPR051083">
    <property type="entry name" value="GrpII_Intron_Splice-Mob/Def"/>
</dbReference>
<proteinExistence type="inferred from homology"/>
<keyword evidence="4" id="KW-1185">Reference proteome</keyword>
<organism evidence="3 4">
    <name type="scientific">Gallaecimonas pentaromativorans</name>
    <dbReference type="NCBI Taxonomy" id="584787"/>
    <lineage>
        <taxon>Bacteria</taxon>
        <taxon>Pseudomonadati</taxon>
        <taxon>Pseudomonadota</taxon>
        <taxon>Gammaproteobacteria</taxon>
        <taxon>Enterobacterales</taxon>
        <taxon>Gallaecimonadaceae</taxon>
        <taxon>Gallaecimonas</taxon>
    </lineage>
</organism>
<name>A0A3N1PMD0_9GAMM</name>
<protein>
    <submittedName>
        <fullName evidence="3">Reverse transcriptase (RNA-dependent DNA polymerase)</fullName>
    </submittedName>
</protein>
<evidence type="ECO:0000259" key="2">
    <source>
        <dbReference type="PROSITE" id="PS50878"/>
    </source>
</evidence>
<dbReference type="AlphaFoldDB" id="A0A3N1PMD0"/>
<keyword evidence="3" id="KW-0548">Nucleotidyltransferase</keyword>
<dbReference type="InterPro" id="IPR000477">
    <property type="entry name" value="RT_dom"/>
</dbReference>
<accession>A0A3N1PMD0</accession>
<dbReference type="PROSITE" id="PS50878">
    <property type="entry name" value="RT_POL"/>
    <property type="match status" value="1"/>
</dbReference>
<dbReference type="PANTHER" id="PTHR34047:SF8">
    <property type="entry name" value="PROTEIN YKFC"/>
    <property type="match status" value="1"/>
</dbReference>
<evidence type="ECO:0000256" key="1">
    <source>
        <dbReference type="ARBA" id="ARBA00034120"/>
    </source>
</evidence>
<keyword evidence="3" id="KW-0695">RNA-directed DNA polymerase</keyword>
<evidence type="ECO:0000313" key="3">
    <source>
        <dbReference type="EMBL" id="ROQ29733.1"/>
    </source>
</evidence>
<dbReference type="Proteomes" id="UP000268033">
    <property type="component" value="Unassembled WGS sequence"/>
</dbReference>
<dbReference type="Pfam" id="PF00078">
    <property type="entry name" value="RVT_1"/>
    <property type="match status" value="1"/>
</dbReference>
<evidence type="ECO:0000313" key="4">
    <source>
        <dbReference type="Proteomes" id="UP000268033"/>
    </source>
</evidence>
<keyword evidence="3" id="KW-0808">Transferase</keyword>
<feature type="domain" description="Reverse transcriptase" evidence="2">
    <location>
        <begin position="48"/>
        <end position="305"/>
    </location>
</feature>